<dbReference type="Proteomes" id="UP000772181">
    <property type="component" value="Unassembled WGS sequence"/>
</dbReference>
<evidence type="ECO:0000256" key="2">
    <source>
        <dbReference type="ARBA" id="ARBA00004496"/>
    </source>
</evidence>
<evidence type="ECO:0000256" key="4">
    <source>
        <dbReference type="ARBA" id="ARBA00011946"/>
    </source>
</evidence>
<organism evidence="15 16">
    <name type="scientific">Tectimicrobiota bacterium</name>
    <dbReference type="NCBI Taxonomy" id="2528274"/>
    <lineage>
        <taxon>Bacteria</taxon>
        <taxon>Pseudomonadati</taxon>
        <taxon>Nitrospinota/Tectimicrobiota group</taxon>
        <taxon>Candidatus Tectimicrobiota</taxon>
    </lineage>
</organism>
<keyword evidence="11" id="KW-0368">Histidine biosynthesis</keyword>
<dbReference type="InterPro" id="IPR001348">
    <property type="entry name" value="ATP_PRibTrfase_HisG"/>
</dbReference>
<evidence type="ECO:0000256" key="5">
    <source>
        <dbReference type="ARBA" id="ARBA00022490"/>
    </source>
</evidence>
<evidence type="ECO:0000256" key="8">
    <source>
        <dbReference type="ARBA" id="ARBA00022679"/>
    </source>
</evidence>
<dbReference type="EC" id="2.4.2.17" evidence="4 13"/>
<evidence type="ECO:0000259" key="14">
    <source>
        <dbReference type="Pfam" id="PF01634"/>
    </source>
</evidence>
<evidence type="ECO:0000256" key="12">
    <source>
        <dbReference type="ARBA" id="ARBA00024861"/>
    </source>
</evidence>
<evidence type="ECO:0000256" key="10">
    <source>
        <dbReference type="ARBA" id="ARBA00022840"/>
    </source>
</evidence>
<dbReference type="GO" id="GO:0005737">
    <property type="term" value="C:cytoplasm"/>
    <property type="evidence" value="ECO:0007669"/>
    <property type="project" value="UniProtKB-SubCell"/>
</dbReference>
<keyword evidence="7 15" id="KW-0328">Glycosyltransferase</keyword>
<gene>
    <name evidence="15" type="primary">hisG</name>
    <name evidence="15" type="ORF">HY730_01190</name>
</gene>
<keyword evidence="6" id="KW-0028">Amino-acid biosynthesis</keyword>
<evidence type="ECO:0000256" key="11">
    <source>
        <dbReference type="ARBA" id="ARBA00023102"/>
    </source>
</evidence>
<dbReference type="Pfam" id="PF01634">
    <property type="entry name" value="HisG"/>
    <property type="match status" value="1"/>
</dbReference>
<dbReference type="GO" id="GO:0005524">
    <property type="term" value="F:ATP binding"/>
    <property type="evidence" value="ECO:0007669"/>
    <property type="project" value="UniProtKB-KW"/>
</dbReference>
<keyword evidence="9" id="KW-0547">Nucleotide-binding</keyword>
<comment type="function">
    <text evidence="12">Catalyzes the condensation of ATP and 5-phosphoribose 1-diphosphate to form N'-(5'-phosphoribosyl)-ATP (PR-ATP). Has a crucial role in the pathway because the rate of histidine biosynthesis seems to be controlled primarily by regulation of HisG enzymatic activity.</text>
</comment>
<dbReference type="EMBL" id="JACQWF010000056">
    <property type="protein sequence ID" value="MBI4594976.1"/>
    <property type="molecule type" value="Genomic_DNA"/>
</dbReference>
<evidence type="ECO:0000313" key="15">
    <source>
        <dbReference type="EMBL" id="MBI4594976.1"/>
    </source>
</evidence>
<comment type="subcellular location">
    <subcellularLocation>
        <location evidence="2">Cytoplasm</location>
    </subcellularLocation>
</comment>
<dbReference type="GO" id="GO:0003879">
    <property type="term" value="F:ATP phosphoribosyltransferase activity"/>
    <property type="evidence" value="ECO:0007669"/>
    <property type="project" value="UniProtKB-UniRule"/>
</dbReference>
<keyword evidence="10" id="KW-0067">ATP-binding</keyword>
<protein>
    <recommendedName>
        <fullName evidence="4 13">ATP phosphoribosyltransferase</fullName>
        <ecNumber evidence="4 13">2.4.2.17</ecNumber>
    </recommendedName>
</protein>
<name>A0A933LQ50_UNCTE</name>
<sequence>MKVKLALPKGEIQAGTVKVLQRVGLEIRNYDSKSRNYRPRIAALPEAAVKVFSEKDVPIQVAVGNYQLGICGLDWIEELKIKYPAASLSPMIDLGFGQKKIWACVSEFSAFRSLHELTRQFDGRVMRIVSEYPNLAEMFAFRMRLKAFKIFPVWGAAEAYPPEDAELAIVSAFSEEGLAGLHLYPVEEILSSSVHLTVNSNCFERQDLSALIAYFYKVI</sequence>
<feature type="domain" description="ATP phosphoribosyltransferase catalytic" evidence="14">
    <location>
        <begin position="54"/>
        <end position="211"/>
    </location>
</feature>
<dbReference type="PANTHER" id="PTHR21403:SF10">
    <property type="entry name" value="ATP PHOSPHORIBOSYLTRANSFERASE"/>
    <property type="match status" value="1"/>
</dbReference>
<evidence type="ECO:0000256" key="3">
    <source>
        <dbReference type="ARBA" id="ARBA00004667"/>
    </source>
</evidence>
<accession>A0A933LQ50</accession>
<keyword evidence="5" id="KW-0963">Cytoplasm</keyword>
<evidence type="ECO:0000256" key="6">
    <source>
        <dbReference type="ARBA" id="ARBA00022605"/>
    </source>
</evidence>
<dbReference type="NCBIfam" id="TIGR00070">
    <property type="entry name" value="hisG"/>
    <property type="match status" value="1"/>
</dbReference>
<comment type="pathway">
    <text evidence="3">Amino-acid biosynthesis; L-histidine biosynthesis; L-histidine from 5-phospho-alpha-D-ribose 1-diphosphate: step 1/9.</text>
</comment>
<dbReference type="AlphaFoldDB" id="A0A933LQ50"/>
<comment type="caution">
    <text evidence="15">The sequence shown here is derived from an EMBL/GenBank/DDBJ whole genome shotgun (WGS) entry which is preliminary data.</text>
</comment>
<evidence type="ECO:0000256" key="7">
    <source>
        <dbReference type="ARBA" id="ARBA00022676"/>
    </source>
</evidence>
<evidence type="ECO:0000256" key="1">
    <source>
        <dbReference type="ARBA" id="ARBA00000915"/>
    </source>
</evidence>
<evidence type="ECO:0000256" key="13">
    <source>
        <dbReference type="NCBIfam" id="TIGR00070"/>
    </source>
</evidence>
<dbReference type="PANTHER" id="PTHR21403">
    <property type="entry name" value="ATP PHOSPHORIBOSYLTRANSFERASE ATP-PRTASE"/>
    <property type="match status" value="1"/>
</dbReference>
<dbReference type="SUPFAM" id="SSF53850">
    <property type="entry name" value="Periplasmic binding protein-like II"/>
    <property type="match status" value="1"/>
</dbReference>
<dbReference type="Gene3D" id="3.40.190.10">
    <property type="entry name" value="Periplasmic binding protein-like II"/>
    <property type="match status" value="2"/>
</dbReference>
<dbReference type="InterPro" id="IPR013820">
    <property type="entry name" value="ATP_PRibTrfase_cat"/>
</dbReference>
<proteinExistence type="predicted"/>
<evidence type="ECO:0000313" key="16">
    <source>
        <dbReference type="Proteomes" id="UP000772181"/>
    </source>
</evidence>
<dbReference type="GO" id="GO:0000105">
    <property type="term" value="P:L-histidine biosynthetic process"/>
    <property type="evidence" value="ECO:0007669"/>
    <property type="project" value="UniProtKB-UniRule"/>
</dbReference>
<reference evidence="15" key="1">
    <citation type="submission" date="2020-07" db="EMBL/GenBank/DDBJ databases">
        <title>Huge and variable diversity of episymbiotic CPR bacteria and DPANN archaea in groundwater ecosystems.</title>
        <authorList>
            <person name="He C.Y."/>
            <person name="Keren R."/>
            <person name="Whittaker M."/>
            <person name="Farag I.F."/>
            <person name="Doudna J."/>
            <person name="Cate J.H.D."/>
            <person name="Banfield J.F."/>
        </authorList>
    </citation>
    <scope>NUCLEOTIDE SEQUENCE</scope>
    <source>
        <strain evidence="15">NC_groundwater_1482_Ag_S-0.65um_47_24</strain>
    </source>
</reference>
<keyword evidence="8 15" id="KW-0808">Transferase</keyword>
<evidence type="ECO:0000256" key="9">
    <source>
        <dbReference type="ARBA" id="ARBA00022741"/>
    </source>
</evidence>
<comment type="catalytic activity">
    <reaction evidence="1">
        <text>1-(5-phospho-beta-D-ribosyl)-ATP + diphosphate = 5-phospho-alpha-D-ribose 1-diphosphate + ATP</text>
        <dbReference type="Rhea" id="RHEA:18473"/>
        <dbReference type="ChEBI" id="CHEBI:30616"/>
        <dbReference type="ChEBI" id="CHEBI:33019"/>
        <dbReference type="ChEBI" id="CHEBI:58017"/>
        <dbReference type="ChEBI" id="CHEBI:73183"/>
        <dbReference type="EC" id="2.4.2.17"/>
    </reaction>
</comment>